<feature type="chain" id="PRO_5044537766" description="Lipoprotein" evidence="1">
    <location>
        <begin position="28"/>
        <end position="129"/>
    </location>
</feature>
<dbReference type="EMBL" id="DMBR01000265">
    <property type="protein sequence ID" value="HAE94644.1"/>
    <property type="molecule type" value="Genomic_DNA"/>
</dbReference>
<dbReference type="GeneID" id="92501638"/>
<sequence length="129" mass="14856">MLNSVKCIAATAAFGLATALATAPAYAQLGLGVDADVDLGVGVRTADPHPRHRHETYVYNGYESGHWHTRHEVRRTHRWYADYNGYDCYESFQYTWEDGERVRHDTMFCYKENGKRFEPKGVRATVRIR</sequence>
<evidence type="ECO:0000313" key="3">
    <source>
        <dbReference type="EMBL" id="KCZ59736.1"/>
    </source>
</evidence>
<keyword evidence="1" id="KW-0732">Signal</keyword>
<reference evidence="3 4" key="1">
    <citation type="journal article" date="2014" name="Antonie Van Leeuwenhoek">
        <title>Hyphomonas beringensis sp. nov. and Hyphomonas chukchiensis sp. nov., isolated from surface seawater of the Bering Sea and Chukchi Sea.</title>
        <authorList>
            <person name="Li C."/>
            <person name="Lai Q."/>
            <person name="Li G."/>
            <person name="Dong C."/>
            <person name="Wang J."/>
            <person name="Liao Y."/>
            <person name="Shao Z."/>
        </authorList>
    </citation>
    <scope>NUCLEOTIDE SEQUENCE [LARGE SCALE GENOMIC DNA]</scope>
    <source>
        <strain evidence="3 4">22II1-22F38</strain>
    </source>
</reference>
<dbReference type="eggNOG" id="ENOG5032HHQ">
    <property type="taxonomic scope" value="Bacteria"/>
</dbReference>
<dbReference type="EMBL" id="AWFH01000034">
    <property type="protein sequence ID" value="KCZ59736.1"/>
    <property type="molecule type" value="Genomic_DNA"/>
</dbReference>
<proteinExistence type="predicted"/>
<keyword evidence="4" id="KW-1185">Reference proteome</keyword>
<evidence type="ECO:0000313" key="4">
    <source>
        <dbReference type="Proteomes" id="UP000024547"/>
    </source>
</evidence>
<comment type="caution">
    <text evidence="3">The sequence shown here is derived from an EMBL/GenBank/DDBJ whole genome shotgun (WGS) entry which is preliminary data.</text>
</comment>
<feature type="signal peptide" evidence="1">
    <location>
        <begin position="1"/>
        <end position="27"/>
    </location>
</feature>
<evidence type="ECO:0000313" key="5">
    <source>
        <dbReference type="Proteomes" id="UP000259173"/>
    </source>
</evidence>
<protein>
    <recommendedName>
        <fullName evidence="6">Lipoprotein</fullName>
    </recommendedName>
</protein>
<dbReference type="RefSeq" id="WP_035552897.1">
    <property type="nucleotide sequence ID" value="NZ_AWFH01000034.1"/>
</dbReference>
<dbReference type="OrthoDB" id="7620204at2"/>
<dbReference type="AlphaFoldDB" id="A0A059DZM6"/>
<evidence type="ECO:0000313" key="2">
    <source>
        <dbReference type="EMBL" id="HAE94644.1"/>
    </source>
</evidence>
<evidence type="ECO:0008006" key="6">
    <source>
        <dbReference type="Google" id="ProtNLM"/>
    </source>
</evidence>
<gene>
    <name evidence="2" type="ORF">DCG65_08790</name>
    <name evidence="3" type="ORF">HY36_06305</name>
</gene>
<dbReference type="Proteomes" id="UP000024547">
    <property type="component" value="Unassembled WGS sequence"/>
</dbReference>
<organism evidence="3 4">
    <name type="scientific">Hyphomonas atlantica</name>
    <dbReference type="NCBI Taxonomy" id="1280948"/>
    <lineage>
        <taxon>Bacteria</taxon>
        <taxon>Pseudomonadati</taxon>
        <taxon>Pseudomonadota</taxon>
        <taxon>Alphaproteobacteria</taxon>
        <taxon>Hyphomonadales</taxon>
        <taxon>Hyphomonadaceae</taxon>
        <taxon>Hyphomonas</taxon>
    </lineage>
</organism>
<evidence type="ECO:0000256" key="1">
    <source>
        <dbReference type="SAM" id="SignalP"/>
    </source>
</evidence>
<dbReference type="Proteomes" id="UP000259173">
    <property type="component" value="Unassembled WGS sequence"/>
</dbReference>
<dbReference type="PATRIC" id="fig|1280948.3.peg.2353"/>
<dbReference type="STRING" id="1280948.HY36_06305"/>
<accession>A0A059DZM6</accession>
<name>A0A059DZM6_9PROT</name>
<reference evidence="2 5" key="2">
    <citation type="journal article" date="2018" name="Nat. Biotechnol.">
        <title>A standardized bacterial taxonomy based on genome phylogeny substantially revises the tree of life.</title>
        <authorList>
            <person name="Parks D.H."/>
            <person name="Chuvochina M."/>
            <person name="Waite D.W."/>
            <person name="Rinke C."/>
            <person name="Skarshewski A."/>
            <person name="Chaumeil P.A."/>
            <person name="Hugenholtz P."/>
        </authorList>
    </citation>
    <scope>NUCLEOTIDE SEQUENCE [LARGE SCALE GENOMIC DNA]</scope>
    <source>
        <strain evidence="2">UBA8557</strain>
    </source>
</reference>